<dbReference type="RefSeq" id="WP_258826495.1">
    <property type="nucleotide sequence ID" value="NZ_JANUHA010000002.1"/>
</dbReference>
<dbReference type="Pfam" id="PF17167">
    <property type="entry name" value="Glyco_hydro_94"/>
    <property type="match status" value="1"/>
</dbReference>
<sequence>MKQETKAKAGSAAIDEQAASQAAQFAAHFQRLAASHRLERGDGAPALRMLLSTQLAAFDAACDALEGARLDGTELPAAAGAILDGYPLIDAQLREARGQLLHDAGVLPRLAPDGQARIYALAGEAVAQGGGKITRAELAAMLAAYQEGLEDKALRLAELRLLPAALRLALLDTLRHVAERSAEACRERLRAADWAGRMLDTAQQRSGDLILLVADMARAVQPLGSAFVAELARRLHGRGGALEQALAWIDARLQDEGAGIGQLVERERGALAADGAIAAHCLASLRQLGGVDWRALLEEVSPVETLLRADPDGSYPRMDGPTRDLYRHAVETLALRARRLEAEVAQEALALAGVHRAPGEGGLDLRRRHIGYYLAGPGREALMQRLRPQSRLAARLRRPRAPLVLRIGAVALLSLLFAVCVIACARTQGAGLALQAAIALLSLVGGSQLAVALSDMMAVWLAPRPQAMPRMDYEDGIPADALTLVAVSAQLAHAEQVAGLCRDLEQRYLANRDPRLRFCLLADLLDATEEVQPGDAALVAQAVDAIEALNRRHAREHRFPIVDEDGQPTTHRVRVEPFLLLQRPRMRGRAGRRGQLADLHAWLAARPEDGGHARFATVAGGSAGLAEARYVIALDAAIDLPRDAARKLVAAMAHPLNQVVLDTGAPRVLEGHAMLRPAIGGALPGRQDCRYQRLWAEGRDSWAAPQALRESEAQGMLGWAAIYEIDAWERLMAGEQSAPGIVDEGCLHARRDGEVRLEQAFPCGYGEHAAARRGAVRAAWQSAGRLRRPGLMTGQARWRLFDALRDSLVAPALLLLLVLCWTALTEPAFWTAVVLAVFFLPGLLGSLVALIDRPHDAPWRQHLEAWTRGARVPLVRAALATSFLPHAAWSQCDALLRALLKRRDPARTRTMPAVVHYLVTMWFAPALSVAMALLLTFANPYSLFPAAPLLLVWFLSPLLAWWTGLPVRPRPPRLSAARQALLQRVARRSWAFFEDFAGPANNWLPPESVQEQPEMLADARTTPEGMAVSLLSALAARDFDFLPLGALLERLEGSLGAMGMLERWRGHFLAAYDNARLAPIEPAFVSTSGSGWLALSLRILGVGLDELPDAPIAGPQALEGIRATLHVVDELADGRSMRERELVAAAWAALDPQRCRAADTLPGLAECLRHIVAASEALHAGLPRAGLKDEDPLREWAARLVAQCQALQDDLLELAPWMRAEQEYVLDAGLTRIPTLRELAAFEPLPGMHPGLARHVRDGREHARKLMKRFAALAVQARGFGAMDFAALFDPAAGLLARGCHVREERLDANSCDLLASDACLASYMAVAQDQLGQRHWWRLSRPLRIAGFDQLLLSADGALSDYLAPQLLMPAWRDTLLDHAARAAVRAQVAHGRRHGMPWGFSESACNAVDASLLYQFRRFGVPGAALRRGSGDALVAAPYAALLALPLAPGAALANLERMAALGMGGDYGFVDAVDYTPGHLPHGEGHHVVRTVAARHQGMSMLALLQALHDAPMQRRFALDPELRAAQALLQEAVPARGASMPAPYSGAARPGTPSQVRVIERADAAMLDVQLLSNGRYHLMVASDGSGYSRLDDMTLTRWQPDPLGSRGGMAWMLRDTAGGELWSSTPGLGATERIEAVFAEGRATFRRQERGLAIVADVAVAPEDDVELRRLRIRNTRDTALALEVTSGVALAALAPHGQGVQLQVDAASSALLCYAGPALPTVLHALAVRGRSGAPQFGGACLDPAKPLPPLEEGTSEVPVLAIRRSLDLDPGQEITVDLLLGAAATPAAARALAARYLDAAAVAQALEAAWTHGQAALDREGLGEAEAQRFNRLAGCLFEPVPGLRAEPGVIERNVRGRAALRAYGVDGRRPLLVLQPDADLDLAREVLRAHAYWRARGLAVDLLVLCENRAIREQTREMAPQDVAHLHLHLLDEVPQEDRILLRAAARVLLLAGRGPLAEQLGRAAPPMPSWPVPFVPVAEPPQWTPDAPPVAPEALQHDNGLGGFTADGREYLIRSSEALPAPWPNPLANGSFGAEVQATGPGGSWCGSRMLRLTPDEGEAFYLRDEDTGVAWSPTPWPMPSGEPYLTRHGFGYTLFEHGAHGIASTLRCFVAQDAPLKYSVLTLRNASSTPRRLSATGYVQWWLDEAEAPAGLQIVTGVDLASGALTARNAFGDGFADKVAFFHVEAAQVAHTADRREFVGHHRSLARPAALERGGLSGSHGAALDPCAALQLRIELQPGEERELVFLLGVAGPSVLAASQAVQQHGGARGAARALRALHAHWDALLGSVRVATPGPSFDLFANGWLPYAALALTSGEAPARQLQGALAALHGSPATLREALLRAARADIGSAGAAVEDFLWLPWALQRYIAVSGDYGILREPAGGDPSSGTRLAHDDLYQYCVHGLRGCLRFGEHGLPLQDARMHEDGEDMPERPEDLRLAFLLAAVLQHFADVADRRADFGFATTCRGAALALMAQAEEHGWNGEAYGEGDAATQAWAALAGAEPGRVAAALSRQDRAPDARTAAWLGLALAKQGAATRAWALAMEAPVRPLATPYFMMDGAASGWTCLLLYDALLGIGRAADRLALAPLLPAAWEGLRLRYRAGRADYDVQVRHAGQGEALLLDGRPQADNIIDPLDDGREHQVELYVERRPGDVLPGPHDKLPGLKT</sequence>
<proteinExistence type="predicted"/>
<dbReference type="Gene3D" id="1.50.10.10">
    <property type="match status" value="1"/>
</dbReference>
<accession>A0ABT2AGR9</accession>
<evidence type="ECO:0000256" key="3">
    <source>
        <dbReference type="SAM" id="Phobius"/>
    </source>
</evidence>
<evidence type="ECO:0000259" key="6">
    <source>
        <dbReference type="Pfam" id="PF17167"/>
    </source>
</evidence>
<keyword evidence="2" id="KW-0808">Transferase</keyword>
<dbReference type="InterPro" id="IPR033432">
    <property type="entry name" value="GH94_catalytic"/>
</dbReference>
<gene>
    <name evidence="7" type="ORF">NX780_03635</name>
</gene>
<dbReference type="CDD" id="cd11756">
    <property type="entry name" value="GH94N_ChvB_NdvB_1_like"/>
    <property type="match status" value="1"/>
</dbReference>
<feature type="domain" description="Glycoamylase-like" evidence="5">
    <location>
        <begin position="1391"/>
        <end position="1507"/>
    </location>
</feature>
<evidence type="ECO:0008006" key="9">
    <source>
        <dbReference type="Google" id="ProtNLM"/>
    </source>
</evidence>
<dbReference type="SUPFAM" id="SSF74650">
    <property type="entry name" value="Galactose mutarotase-like"/>
    <property type="match status" value="2"/>
</dbReference>
<dbReference type="InterPro" id="IPR052047">
    <property type="entry name" value="GH94_Enzymes"/>
</dbReference>
<keyword evidence="1" id="KW-0328">Glycosyltransferase</keyword>
<evidence type="ECO:0000256" key="1">
    <source>
        <dbReference type="ARBA" id="ARBA00022676"/>
    </source>
</evidence>
<keyword evidence="8" id="KW-1185">Reference proteome</keyword>
<reference evidence="7 8" key="1">
    <citation type="submission" date="2022-08" db="EMBL/GenBank/DDBJ databases">
        <title>Reclassification of Massilia species as members of the genera Telluria, Duganella, Pseudoduganella, Mokoshia gen. nov. and Zemynaea gen. nov. using orthogonal and non-orthogonal genome-based approaches.</title>
        <authorList>
            <person name="Bowman J.P."/>
        </authorList>
    </citation>
    <scope>NUCLEOTIDE SEQUENCE [LARGE SCALE GENOMIC DNA]</scope>
    <source>
        <strain evidence="7 8">JCM 31661</strain>
    </source>
</reference>
<dbReference type="SMART" id="SM01068">
    <property type="entry name" value="CBM_X"/>
    <property type="match status" value="2"/>
</dbReference>
<feature type="domain" description="Glycosyl hydrolase 94 supersandwich" evidence="4">
    <location>
        <begin position="1561"/>
        <end position="1696"/>
    </location>
</feature>
<dbReference type="Gene3D" id="2.60.420.10">
    <property type="entry name" value="Maltose phosphorylase, domain 3"/>
    <property type="match status" value="1"/>
</dbReference>
<keyword evidence="3" id="KW-0812">Transmembrane</keyword>
<evidence type="ECO:0000259" key="5">
    <source>
        <dbReference type="Pfam" id="PF10091"/>
    </source>
</evidence>
<evidence type="ECO:0000313" key="8">
    <source>
        <dbReference type="Proteomes" id="UP001206572"/>
    </source>
</evidence>
<feature type="transmembrane region" description="Helical" evidence="3">
    <location>
        <begin position="403"/>
        <end position="425"/>
    </location>
</feature>
<dbReference type="InterPro" id="IPR008928">
    <property type="entry name" value="6-hairpin_glycosidase_sf"/>
</dbReference>
<feature type="domain" description="Glycosyl hydrolase 94 supersandwich" evidence="4">
    <location>
        <begin position="2018"/>
        <end position="2262"/>
    </location>
</feature>
<dbReference type="Pfam" id="PF10091">
    <property type="entry name" value="Glycoamylase"/>
    <property type="match status" value="1"/>
</dbReference>
<keyword evidence="3" id="KW-0472">Membrane</keyword>
<dbReference type="PANTHER" id="PTHR37469">
    <property type="entry name" value="CELLOBIONIC ACID PHOSPHORYLASE-RELATED"/>
    <property type="match status" value="1"/>
</dbReference>
<comment type="caution">
    <text evidence="7">The sequence shown here is derived from an EMBL/GenBank/DDBJ whole genome shotgun (WGS) entry which is preliminary data.</text>
</comment>
<dbReference type="InterPro" id="IPR037824">
    <property type="entry name" value="GH94N_2_NdvB"/>
</dbReference>
<protein>
    <recommendedName>
        <fullName evidence="9">Cyclic beta 1-2 glucan synthetase</fullName>
    </recommendedName>
</protein>
<feature type="transmembrane region" description="Helical" evidence="3">
    <location>
        <begin position="830"/>
        <end position="851"/>
    </location>
</feature>
<dbReference type="InterPro" id="IPR037018">
    <property type="entry name" value="GH65_N"/>
</dbReference>
<feature type="transmembrane region" description="Helical" evidence="3">
    <location>
        <begin position="943"/>
        <end position="965"/>
    </location>
</feature>
<name>A0ABT2AGR9_9BURK</name>
<feature type="transmembrane region" description="Helical" evidence="3">
    <location>
        <begin position="807"/>
        <end position="824"/>
    </location>
</feature>
<organism evidence="7 8">
    <name type="scientific">Massilia agri</name>
    <dbReference type="NCBI Taxonomy" id="1886785"/>
    <lineage>
        <taxon>Bacteria</taxon>
        <taxon>Pseudomonadati</taxon>
        <taxon>Pseudomonadota</taxon>
        <taxon>Betaproteobacteria</taxon>
        <taxon>Burkholderiales</taxon>
        <taxon>Oxalobacteraceae</taxon>
        <taxon>Telluria group</taxon>
        <taxon>Massilia</taxon>
    </lineage>
</organism>
<dbReference type="SUPFAM" id="SSF48208">
    <property type="entry name" value="Six-hairpin glycosidases"/>
    <property type="match status" value="1"/>
</dbReference>
<dbReference type="Pfam" id="PF06165">
    <property type="entry name" value="GH94_b-supersand"/>
    <property type="match status" value="2"/>
</dbReference>
<dbReference type="InterPro" id="IPR019282">
    <property type="entry name" value="Glycoamylase-like_cons_dom"/>
</dbReference>
<feature type="transmembrane region" description="Helical" evidence="3">
    <location>
        <begin position="914"/>
        <end position="937"/>
    </location>
</feature>
<evidence type="ECO:0000256" key="2">
    <source>
        <dbReference type="ARBA" id="ARBA00022679"/>
    </source>
</evidence>
<dbReference type="InterPro" id="IPR012341">
    <property type="entry name" value="6hp_glycosidase-like_sf"/>
</dbReference>
<dbReference type="InterPro" id="IPR011013">
    <property type="entry name" value="Gal_mutarotase_sf_dom"/>
</dbReference>
<feature type="transmembrane region" description="Helical" evidence="3">
    <location>
        <begin position="437"/>
        <end position="461"/>
    </location>
</feature>
<evidence type="ECO:0000313" key="7">
    <source>
        <dbReference type="EMBL" id="MCS0595433.1"/>
    </source>
</evidence>
<feature type="domain" description="Glycosyl hydrolase 94 catalytic" evidence="6">
    <location>
        <begin position="2360"/>
        <end position="2499"/>
    </location>
</feature>
<keyword evidence="3" id="KW-1133">Transmembrane helix</keyword>
<dbReference type="Gene3D" id="1.50.10.140">
    <property type="match status" value="2"/>
</dbReference>
<dbReference type="PANTHER" id="PTHR37469:SF2">
    <property type="entry name" value="CELLOBIONIC ACID PHOSPHORYLASE"/>
    <property type="match status" value="1"/>
</dbReference>
<dbReference type="Gene3D" id="2.70.98.40">
    <property type="entry name" value="Glycoside hydrolase, family 65, N-terminal domain"/>
    <property type="match status" value="3"/>
</dbReference>
<dbReference type="InterPro" id="IPR010383">
    <property type="entry name" value="Glyco_hydrolase_94_b-supersand"/>
</dbReference>
<dbReference type="EMBL" id="JANUHA010000002">
    <property type="protein sequence ID" value="MCS0595433.1"/>
    <property type="molecule type" value="Genomic_DNA"/>
</dbReference>
<dbReference type="Proteomes" id="UP001206572">
    <property type="component" value="Unassembled WGS sequence"/>
</dbReference>
<evidence type="ECO:0000259" key="4">
    <source>
        <dbReference type="Pfam" id="PF06165"/>
    </source>
</evidence>